<name>A0ABR2WNN2_9FUNG</name>
<feature type="transmembrane region" description="Helical" evidence="1">
    <location>
        <begin position="12"/>
        <end position="30"/>
    </location>
</feature>
<dbReference type="PANTHER" id="PTHR31735:SF1">
    <property type="entry name" value="VACUOLAR MEMBRANE PROTEIN YPL162C"/>
    <property type="match status" value="1"/>
</dbReference>
<dbReference type="Proteomes" id="UP001479436">
    <property type="component" value="Unassembled WGS sequence"/>
</dbReference>
<proteinExistence type="predicted"/>
<keyword evidence="1" id="KW-0472">Membrane</keyword>
<keyword evidence="1" id="KW-0812">Transmembrane</keyword>
<keyword evidence="3" id="KW-1185">Reference proteome</keyword>
<evidence type="ECO:0000313" key="3">
    <source>
        <dbReference type="Proteomes" id="UP001479436"/>
    </source>
</evidence>
<dbReference type="EMBL" id="JASJQH010000722">
    <property type="protein sequence ID" value="KAK9763140.1"/>
    <property type="molecule type" value="Genomic_DNA"/>
</dbReference>
<accession>A0ABR2WNN2</accession>
<dbReference type="PANTHER" id="PTHR31735">
    <property type="entry name" value="VACUOLAR MEMBRANE PROTEIN YPL162C"/>
    <property type="match status" value="1"/>
</dbReference>
<sequence>MRNLNCELMDGFAVFIQSLLALMAVSSLLIKRQQEKPRRPGWVWAFDVSKQSAGAALVHMLNLCISYMSSSDSPVDNPCVW</sequence>
<organism evidence="2 3">
    <name type="scientific">Basidiobolus ranarum</name>
    <dbReference type="NCBI Taxonomy" id="34480"/>
    <lineage>
        <taxon>Eukaryota</taxon>
        <taxon>Fungi</taxon>
        <taxon>Fungi incertae sedis</taxon>
        <taxon>Zoopagomycota</taxon>
        <taxon>Entomophthoromycotina</taxon>
        <taxon>Basidiobolomycetes</taxon>
        <taxon>Basidiobolales</taxon>
        <taxon>Basidiobolaceae</taxon>
        <taxon>Basidiobolus</taxon>
    </lineage>
</organism>
<reference evidence="2 3" key="1">
    <citation type="submission" date="2023-04" db="EMBL/GenBank/DDBJ databases">
        <title>Genome of Basidiobolus ranarum AG-B5.</title>
        <authorList>
            <person name="Stajich J.E."/>
            <person name="Carter-House D."/>
            <person name="Gryganskyi A."/>
        </authorList>
    </citation>
    <scope>NUCLEOTIDE SEQUENCE [LARGE SCALE GENOMIC DNA]</scope>
    <source>
        <strain evidence="2 3">AG-B5</strain>
    </source>
</reference>
<evidence type="ECO:0000256" key="1">
    <source>
        <dbReference type="SAM" id="Phobius"/>
    </source>
</evidence>
<keyword evidence="1" id="KW-1133">Transmembrane helix</keyword>
<protein>
    <submittedName>
        <fullName evidence="2">Uncharacterized protein</fullName>
    </submittedName>
</protein>
<gene>
    <name evidence="2" type="ORF">K7432_010459</name>
</gene>
<comment type="caution">
    <text evidence="2">The sequence shown here is derived from an EMBL/GenBank/DDBJ whole genome shotgun (WGS) entry which is preliminary data.</text>
</comment>
<evidence type="ECO:0000313" key="2">
    <source>
        <dbReference type="EMBL" id="KAK9763140.1"/>
    </source>
</evidence>
<dbReference type="InterPro" id="IPR022127">
    <property type="entry name" value="STIMATE/YPL162C"/>
</dbReference>